<sequence>MTQNGLTGVFRLKKNQTVFFNESFTSPIQDRWHFVAANGTIMINPATKRDSGTYRVEIHNEETGALVANTTIQLIILGTHSTVRSILTDRTDNPSKMETRVCTHSTVRSILTDRTNNPSKMGTRVYMVSLIAASLGVVLLCVTVYGGVYYVCQRRTHTPKPAESVEVVYAEITVLKRENKQPEQRMKEEEGSVYSTHMSFSVAKADAEAD</sequence>
<keyword evidence="1" id="KW-0812">Transmembrane</keyword>
<dbReference type="Proteomes" id="UP000515152">
    <property type="component" value="Chromosome 20"/>
</dbReference>
<organism evidence="3 4">
    <name type="scientific">Clupea harengus</name>
    <name type="common">Atlantic herring</name>
    <dbReference type="NCBI Taxonomy" id="7950"/>
    <lineage>
        <taxon>Eukaryota</taxon>
        <taxon>Metazoa</taxon>
        <taxon>Chordata</taxon>
        <taxon>Craniata</taxon>
        <taxon>Vertebrata</taxon>
        <taxon>Euteleostomi</taxon>
        <taxon>Actinopterygii</taxon>
        <taxon>Neopterygii</taxon>
        <taxon>Teleostei</taxon>
        <taxon>Clupei</taxon>
        <taxon>Clupeiformes</taxon>
        <taxon>Clupeoidei</taxon>
        <taxon>Clupeidae</taxon>
        <taxon>Clupea</taxon>
    </lineage>
</organism>
<proteinExistence type="predicted"/>
<accession>A0A8M1K4G7</accession>
<feature type="domain" description="Natural killer cell receptor 2B4 immunoglobulin" evidence="2">
    <location>
        <begin position="22"/>
        <end position="77"/>
    </location>
</feature>
<evidence type="ECO:0000256" key="1">
    <source>
        <dbReference type="SAM" id="Phobius"/>
    </source>
</evidence>
<evidence type="ECO:0000313" key="4">
    <source>
        <dbReference type="RefSeq" id="XP_042558696.1"/>
    </source>
</evidence>
<reference evidence="4" key="1">
    <citation type="submission" date="2025-08" db="UniProtKB">
        <authorList>
            <consortium name="RefSeq"/>
        </authorList>
    </citation>
    <scope>IDENTIFICATION</scope>
</reference>
<keyword evidence="1" id="KW-1133">Transmembrane helix</keyword>
<feature type="transmembrane region" description="Helical" evidence="1">
    <location>
        <begin position="125"/>
        <end position="151"/>
    </location>
</feature>
<protein>
    <submittedName>
        <fullName evidence="4">Uncharacterized protein LOC116217956</fullName>
    </submittedName>
</protein>
<dbReference type="InterPro" id="IPR024303">
    <property type="entry name" value="NK_rcpt_2B4_Ig_dom"/>
</dbReference>
<dbReference type="Pfam" id="PF11465">
    <property type="entry name" value="Receptor_2B4"/>
    <property type="match status" value="1"/>
</dbReference>
<keyword evidence="3" id="KW-1185">Reference proteome</keyword>
<keyword evidence="1" id="KW-0472">Membrane</keyword>
<dbReference type="KEGG" id="char:116217956"/>
<evidence type="ECO:0000313" key="3">
    <source>
        <dbReference type="Proteomes" id="UP000515152"/>
    </source>
</evidence>
<name>A0A8M1K4G7_CLUHA</name>
<dbReference type="OrthoDB" id="8439544at2759"/>
<dbReference type="GeneID" id="116217956"/>
<dbReference type="RefSeq" id="XP_042558696.1">
    <property type="nucleotide sequence ID" value="XM_042702762.1"/>
</dbReference>
<gene>
    <name evidence="4" type="primary">LOC116217956</name>
</gene>
<dbReference type="AlphaFoldDB" id="A0A8M1K4G7"/>
<evidence type="ECO:0000259" key="2">
    <source>
        <dbReference type="Pfam" id="PF11465"/>
    </source>
</evidence>